<name>A0A6M3K9Q1_9ZZZZ</name>
<sequence>MHSIDIATRGRAGPNNALGRATLGFVRSVARAVGGYVLQLREEALLIPVRFSVLGKYSSTAILAFVVSLSRLVEAKLQAALIGAFQEVHSIKTTVQTVFAESRTVLLHAPMSFFTRILEARTRRIESKPTRIVAKERKLNIKESSFSVGDNNV</sequence>
<dbReference type="AlphaFoldDB" id="A0A6M3K9Q1"/>
<proteinExistence type="predicted"/>
<organism evidence="1">
    <name type="scientific">viral metagenome</name>
    <dbReference type="NCBI Taxonomy" id="1070528"/>
    <lineage>
        <taxon>unclassified sequences</taxon>
        <taxon>metagenomes</taxon>
        <taxon>organismal metagenomes</taxon>
    </lineage>
</organism>
<protein>
    <submittedName>
        <fullName evidence="1">Uncharacterized protein</fullName>
    </submittedName>
</protein>
<accession>A0A6M3K9Q1</accession>
<reference evidence="1" key="1">
    <citation type="submission" date="2020-03" db="EMBL/GenBank/DDBJ databases">
        <title>The deep terrestrial virosphere.</title>
        <authorList>
            <person name="Holmfeldt K."/>
            <person name="Nilsson E."/>
            <person name="Simone D."/>
            <person name="Lopez-Fernandez M."/>
            <person name="Wu X."/>
            <person name="de Brujin I."/>
            <person name="Lundin D."/>
            <person name="Andersson A."/>
            <person name="Bertilsson S."/>
            <person name="Dopson M."/>
        </authorList>
    </citation>
    <scope>NUCLEOTIDE SEQUENCE</scope>
    <source>
        <strain evidence="1">MM415A01052</strain>
    </source>
</reference>
<dbReference type="EMBL" id="MT142342">
    <property type="protein sequence ID" value="QJA78549.1"/>
    <property type="molecule type" value="Genomic_DNA"/>
</dbReference>
<evidence type="ECO:0000313" key="1">
    <source>
        <dbReference type="EMBL" id="QJA78549.1"/>
    </source>
</evidence>
<gene>
    <name evidence="1" type="ORF">MM415A01052_0008</name>
</gene>